<feature type="DNA-binding region" description="H-T-H motif" evidence="4">
    <location>
        <begin position="36"/>
        <end position="55"/>
    </location>
</feature>
<evidence type="ECO:0000256" key="2">
    <source>
        <dbReference type="ARBA" id="ARBA00023125"/>
    </source>
</evidence>
<dbReference type="PROSITE" id="PS50977">
    <property type="entry name" value="HTH_TETR_2"/>
    <property type="match status" value="1"/>
</dbReference>
<keyword evidence="2 4" id="KW-0238">DNA-binding</keyword>
<reference evidence="6 7" key="1">
    <citation type="submission" date="2021-03" db="EMBL/GenBank/DDBJ databases">
        <title>Sequencing the genomes of 1000 actinobacteria strains.</title>
        <authorList>
            <person name="Klenk H.-P."/>
        </authorList>
    </citation>
    <scope>NUCLEOTIDE SEQUENCE [LARGE SCALE GENOMIC DNA]</scope>
    <source>
        <strain evidence="6 7">DSM 45510</strain>
    </source>
</reference>
<name>A0ABS4Q2U3_9PSEU</name>
<dbReference type="PROSITE" id="PS01081">
    <property type="entry name" value="HTH_TETR_1"/>
    <property type="match status" value="1"/>
</dbReference>
<dbReference type="PANTHER" id="PTHR30055">
    <property type="entry name" value="HTH-TYPE TRANSCRIPTIONAL REGULATOR RUTR"/>
    <property type="match status" value="1"/>
</dbReference>
<dbReference type="Gene3D" id="1.10.10.60">
    <property type="entry name" value="Homeodomain-like"/>
    <property type="match status" value="1"/>
</dbReference>
<evidence type="ECO:0000256" key="4">
    <source>
        <dbReference type="PROSITE-ProRule" id="PRU00335"/>
    </source>
</evidence>
<dbReference type="InterPro" id="IPR001647">
    <property type="entry name" value="HTH_TetR"/>
</dbReference>
<keyword evidence="3" id="KW-0804">Transcription</keyword>
<gene>
    <name evidence="6" type="ORF">JOM49_006920</name>
</gene>
<comment type="caution">
    <text evidence="6">The sequence shown here is derived from an EMBL/GenBank/DDBJ whole genome shotgun (WGS) entry which is preliminary data.</text>
</comment>
<dbReference type="Pfam" id="PF17754">
    <property type="entry name" value="TetR_C_14"/>
    <property type="match status" value="1"/>
</dbReference>
<evidence type="ECO:0000313" key="6">
    <source>
        <dbReference type="EMBL" id="MBP2185394.1"/>
    </source>
</evidence>
<evidence type="ECO:0000313" key="7">
    <source>
        <dbReference type="Proteomes" id="UP000741013"/>
    </source>
</evidence>
<evidence type="ECO:0000256" key="1">
    <source>
        <dbReference type="ARBA" id="ARBA00023015"/>
    </source>
</evidence>
<protein>
    <submittedName>
        <fullName evidence="6">AcrR family transcriptional regulator</fullName>
    </submittedName>
</protein>
<dbReference type="InterPro" id="IPR009057">
    <property type="entry name" value="Homeodomain-like_sf"/>
</dbReference>
<dbReference type="Gene3D" id="1.10.357.10">
    <property type="entry name" value="Tetracycline Repressor, domain 2"/>
    <property type="match status" value="1"/>
</dbReference>
<sequence length="200" mass="21875">MTEPVGLRERKKQRTRRALIETAYRLFARKGYDQTTTAEIAAAVEVSHATFFNHFATKEDLVLTDDGAQILRTGLNVIAERQSGETALGVLRRAMFRMLAEAGTGLRDPASELERIRLDLITSVPALQATMLQRAFDAQQQLATTLRQTYTDELDDIDAAAIVGAVTGAVLAAGQTALRTGQSLNAAMQRAIDIATQQRE</sequence>
<keyword evidence="1" id="KW-0805">Transcription regulation</keyword>
<accession>A0ABS4Q2U3</accession>
<organism evidence="6 7">
    <name type="scientific">Amycolatopsis magusensis</name>
    <dbReference type="NCBI Taxonomy" id="882444"/>
    <lineage>
        <taxon>Bacteria</taxon>
        <taxon>Bacillati</taxon>
        <taxon>Actinomycetota</taxon>
        <taxon>Actinomycetes</taxon>
        <taxon>Pseudonocardiales</taxon>
        <taxon>Pseudonocardiaceae</taxon>
        <taxon>Amycolatopsis</taxon>
    </lineage>
</organism>
<evidence type="ECO:0000256" key="3">
    <source>
        <dbReference type="ARBA" id="ARBA00023163"/>
    </source>
</evidence>
<dbReference type="PANTHER" id="PTHR30055:SF234">
    <property type="entry name" value="HTH-TYPE TRANSCRIPTIONAL REGULATOR BETI"/>
    <property type="match status" value="1"/>
</dbReference>
<dbReference type="InterPro" id="IPR050109">
    <property type="entry name" value="HTH-type_TetR-like_transc_reg"/>
</dbReference>
<dbReference type="EMBL" id="JAGGMS010000001">
    <property type="protein sequence ID" value="MBP2185394.1"/>
    <property type="molecule type" value="Genomic_DNA"/>
</dbReference>
<keyword evidence="7" id="KW-1185">Reference proteome</keyword>
<dbReference type="Pfam" id="PF00440">
    <property type="entry name" value="TetR_N"/>
    <property type="match status" value="1"/>
</dbReference>
<proteinExistence type="predicted"/>
<dbReference type="InterPro" id="IPR023772">
    <property type="entry name" value="DNA-bd_HTH_TetR-type_CS"/>
</dbReference>
<dbReference type="SUPFAM" id="SSF46689">
    <property type="entry name" value="Homeodomain-like"/>
    <property type="match status" value="1"/>
</dbReference>
<dbReference type="PRINTS" id="PR00455">
    <property type="entry name" value="HTHTETR"/>
</dbReference>
<dbReference type="InterPro" id="IPR041347">
    <property type="entry name" value="MftR_C"/>
</dbReference>
<dbReference type="Proteomes" id="UP000741013">
    <property type="component" value="Unassembled WGS sequence"/>
</dbReference>
<evidence type="ECO:0000259" key="5">
    <source>
        <dbReference type="PROSITE" id="PS50977"/>
    </source>
</evidence>
<feature type="domain" description="HTH tetR-type" evidence="5">
    <location>
        <begin position="13"/>
        <end position="73"/>
    </location>
</feature>
<dbReference type="RefSeq" id="WP_209668288.1">
    <property type="nucleotide sequence ID" value="NZ_JAGGMS010000001.1"/>
</dbReference>